<evidence type="ECO:0000313" key="4">
    <source>
        <dbReference type="RefSeq" id="XP_011501046.1"/>
    </source>
</evidence>
<keyword evidence="1" id="KW-0677">Repeat</keyword>
<accession>A0AAJ7DYH1</accession>
<sequence>MKSQPHKLNLKGRLVTPQDWARFDTWAKENAKPKKLIVQKDVFRKSKPLFCLIPRLTILAEPKRDFNEFPCITRLLCSRTLKFKATRRLKRLARPRCPKFGNNCKKWGVRCPALFYNATDLIIKLSQPKKRNEPDDCKLANATPRGWICVPNDRTNMLAQPKGLINETFLSKDMICYAAKPTKISPWVDFLALPSYKMLKDNESENAIKMKQRIVEELKVRGKQALSKQRQKEGVDYEYLSRTSEKEEDAEENKKMKDHQTDKDSWRFVNTKCKEFPPKISKSALNHEASELTTKLAQPRIRKMKTCRKDPLKVKESAKNAQSTPRLDNLAKPKYVSQPVVKDKPRERDEYDRPIFVIPLYQRVLPKAKPYKLAECKQDNEDETDERRENRENEERERKEEKRLCKEINKIICAPTIDPLYDPVGAERQMKERKRAFKKQRRIVFLNSNENL</sequence>
<feature type="region of interest" description="Disordered" evidence="2">
    <location>
        <begin position="375"/>
        <end position="400"/>
    </location>
</feature>
<dbReference type="InterPro" id="IPR042401">
    <property type="entry name" value="SPMAP2-like"/>
</dbReference>
<dbReference type="RefSeq" id="XP_011501046.1">
    <property type="nucleotide sequence ID" value="XM_011502744.1"/>
</dbReference>
<feature type="compositionally biased region" description="Basic and acidic residues" evidence="2">
    <location>
        <begin position="307"/>
        <end position="318"/>
    </location>
</feature>
<evidence type="ECO:0000313" key="3">
    <source>
        <dbReference type="Proteomes" id="UP000695007"/>
    </source>
</evidence>
<feature type="region of interest" description="Disordered" evidence="2">
    <location>
        <begin position="303"/>
        <end position="347"/>
    </location>
</feature>
<organism evidence="3 4">
    <name type="scientific">Ceratosolen solmsi marchali</name>
    <dbReference type="NCBI Taxonomy" id="326594"/>
    <lineage>
        <taxon>Eukaryota</taxon>
        <taxon>Metazoa</taxon>
        <taxon>Ecdysozoa</taxon>
        <taxon>Arthropoda</taxon>
        <taxon>Hexapoda</taxon>
        <taxon>Insecta</taxon>
        <taxon>Pterygota</taxon>
        <taxon>Neoptera</taxon>
        <taxon>Endopterygota</taxon>
        <taxon>Hymenoptera</taxon>
        <taxon>Apocrita</taxon>
        <taxon>Proctotrupomorpha</taxon>
        <taxon>Chalcidoidea</taxon>
        <taxon>Agaonidae</taxon>
        <taxon>Agaoninae</taxon>
        <taxon>Ceratosolen</taxon>
    </lineage>
</organism>
<dbReference type="AlphaFoldDB" id="A0AAJ7DYH1"/>
<reference evidence="4" key="1">
    <citation type="submission" date="2025-08" db="UniProtKB">
        <authorList>
            <consortium name="RefSeq"/>
        </authorList>
    </citation>
    <scope>IDENTIFICATION</scope>
</reference>
<dbReference type="PANTHER" id="PTHR15901">
    <property type="entry name" value="TESTICULAR HAPLOID EXPRESSED GENE PROTEIN"/>
    <property type="match status" value="1"/>
</dbReference>
<dbReference type="PANTHER" id="PTHR15901:SF16">
    <property type="entry name" value="TESTICULAR HAPLOID EXPRESSED GENE PROTEIN"/>
    <property type="match status" value="1"/>
</dbReference>
<protein>
    <submittedName>
        <fullName evidence="4">Uncharacterized protein LOC105364730</fullName>
    </submittedName>
</protein>
<evidence type="ECO:0000256" key="1">
    <source>
        <dbReference type="ARBA" id="ARBA00022737"/>
    </source>
</evidence>
<dbReference type="InterPro" id="IPR006623">
    <property type="entry name" value="THEG"/>
</dbReference>
<dbReference type="SMART" id="SM00705">
    <property type="entry name" value="THEG"/>
    <property type="match status" value="5"/>
</dbReference>
<feature type="compositionally biased region" description="Basic and acidic residues" evidence="2">
    <location>
        <begin position="252"/>
        <end position="262"/>
    </location>
</feature>
<keyword evidence="3" id="KW-1185">Reference proteome</keyword>
<dbReference type="GeneID" id="105364730"/>
<proteinExistence type="predicted"/>
<dbReference type="Pfam" id="PF14912">
    <property type="entry name" value="THEG"/>
    <property type="match status" value="2"/>
</dbReference>
<gene>
    <name evidence="4" type="primary">LOC105364730</name>
</gene>
<dbReference type="KEGG" id="csol:105364730"/>
<feature type="region of interest" description="Disordered" evidence="2">
    <location>
        <begin position="240"/>
        <end position="262"/>
    </location>
</feature>
<dbReference type="Proteomes" id="UP000695007">
    <property type="component" value="Unplaced"/>
</dbReference>
<name>A0AAJ7DYH1_9HYME</name>
<evidence type="ECO:0000256" key="2">
    <source>
        <dbReference type="SAM" id="MobiDB-lite"/>
    </source>
</evidence>